<evidence type="ECO:0000313" key="12">
    <source>
        <dbReference type="Proteomes" id="UP000230052"/>
    </source>
</evidence>
<keyword evidence="3" id="KW-1003">Cell membrane</keyword>
<feature type="transmembrane region" description="Helical" evidence="9">
    <location>
        <begin position="110"/>
        <end position="133"/>
    </location>
</feature>
<evidence type="ECO:0000256" key="5">
    <source>
        <dbReference type="ARBA" id="ARBA00022927"/>
    </source>
</evidence>
<evidence type="ECO:0000256" key="7">
    <source>
        <dbReference type="ARBA" id="ARBA00023136"/>
    </source>
</evidence>
<proteinExistence type="inferred from homology"/>
<keyword evidence="4 9" id="KW-0812">Transmembrane</keyword>
<feature type="domain" description="MotA/TolQ/ExbB proton channel" evidence="10">
    <location>
        <begin position="70"/>
        <end position="194"/>
    </location>
</feature>
<protein>
    <submittedName>
        <fullName evidence="11">Biopolymer transporter ExbB</fullName>
    </submittedName>
</protein>
<dbReference type="Pfam" id="PF01618">
    <property type="entry name" value="MotA_ExbB"/>
    <property type="match status" value="1"/>
</dbReference>
<dbReference type="EMBL" id="PEWV01000061">
    <property type="protein sequence ID" value="PIU41312.1"/>
    <property type="molecule type" value="Genomic_DNA"/>
</dbReference>
<evidence type="ECO:0000313" key="11">
    <source>
        <dbReference type="EMBL" id="PIU41312.1"/>
    </source>
</evidence>
<comment type="similarity">
    <text evidence="8">Belongs to the exbB/tolQ family.</text>
</comment>
<dbReference type="PANTHER" id="PTHR30625:SF15">
    <property type="entry name" value="BIOPOLYMER TRANSPORT PROTEIN EXBB"/>
    <property type="match status" value="1"/>
</dbReference>
<keyword evidence="5 8" id="KW-0653">Protein transport</keyword>
<dbReference type="InterPro" id="IPR050790">
    <property type="entry name" value="ExbB/TolQ_transport"/>
</dbReference>
<dbReference type="Proteomes" id="UP000230052">
    <property type="component" value="Unassembled WGS sequence"/>
</dbReference>
<evidence type="ECO:0000256" key="4">
    <source>
        <dbReference type="ARBA" id="ARBA00022692"/>
    </source>
</evidence>
<sequence length="212" mass="23811">MKTMWTWIGKGGALMYPIIFCSILAFAIFIERFYYLYKAKIVMDKFMVEVLNVLRRNRIMEALDMCDKVQSPMARILKAGIIKHDRTRSELRETIKDTAIHEVPVLEKNLSVLATIVHITPLLGLLGTVIGMVRTFQVIQEKSQALQPVNPGDLAGGIWQALLATAAGLCVAVPAYVAYNYLASRVDSFVSDMEKNAIDLVNVFTQRETITK</sequence>
<keyword evidence="2 8" id="KW-0813">Transport</keyword>
<organism evidence="11 12">
    <name type="scientific">Candidatus Aquitaenariimonas noxiae</name>
    <dbReference type="NCBI Taxonomy" id="1974741"/>
    <lineage>
        <taxon>Bacteria</taxon>
        <taxon>Pseudomonadati</taxon>
        <taxon>Candidatus Omnitrophota</taxon>
        <taxon>Candidatus Aquitaenariimonas</taxon>
    </lineage>
</organism>
<comment type="subcellular location">
    <subcellularLocation>
        <location evidence="1">Cell membrane</location>
        <topology evidence="1">Multi-pass membrane protein</topology>
    </subcellularLocation>
    <subcellularLocation>
        <location evidence="8">Membrane</location>
        <topology evidence="8">Multi-pass membrane protein</topology>
    </subcellularLocation>
</comment>
<evidence type="ECO:0000256" key="3">
    <source>
        <dbReference type="ARBA" id="ARBA00022475"/>
    </source>
</evidence>
<name>A0A2J0KRU8_9BACT</name>
<dbReference type="AlphaFoldDB" id="A0A2J0KRU8"/>
<reference evidence="11 12" key="1">
    <citation type="submission" date="2017-09" db="EMBL/GenBank/DDBJ databases">
        <title>Depth-based differentiation of microbial function through sediment-hosted aquifers and enrichment of novel symbionts in the deep terrestrial subsurface.</title>
        <authorList>
            <person name="Probst A.J."/>
            <person name="Ladd B."/>
            <person name="Jarett J.K."/>
            <person name="Geller-Mcgrath D.E."/>
            <person name="Sieber C.M."/>
            <person name="Emerson J.B."/>
            <person name="Anantharaman K."/>
            <person name="Thomas B.C."/>
            <person name="Malmstrom R."/>
            <person name="Stieglmeier M."/>
            <person name="Klingl A."/>
            <person name="Woyke T."/>
            <person name="Ryan C.M."/>
            <person name="Banfield J.F."/>
        </authorList>
    </citation>
    <scope>NUCLEOTIDE SEQUENCE [LARGE SCALE GENOMIC DNA]</scope>
    <source>
        <strain evidence="11">CG07_land_8_20_14_0_80_42_15</strain>
    </source>
</reference>
<keyword evidence="7 9" id="KW-0472">Membrane</keyword>
<comment type="caution">
    <text evidence="11">The sequence shown here is derived from an EMBL/GenBank/DDBJ whole genome shotgun (WGS) entry which is preliminary data.</text>
</comment>
<evidence type="ECO:0000259" key="10">
    <source>
        <dbReference type="Pfam" id="PF01618"/>
    </source>
</evidence>
<accession>A0A2J0KRU8</accession>
<evidence type="ECO:0000256" key="2">
    <source>
        <dbReference type="ARBA" id="ARBA00022448"/>
    </source>
</evidence>
<evidence type="ECO:0000256" key="9">
    <source>
        <dbReference type="SAM" id="Phobius"/>
    </source>
</evidence>
<keyword evidence="6 9" id="KW-1133">Transmembrane helix</keyword>
<dbReference type="InterPro" id="IPR002898">
    <property type="entry name" value="MotA_ExbB_proton_chnl"/>
</dbReference>
<feature type="transmembrane region" description="Helical" evidence="9">
    <location>
        <begin position="14"/>
        <end position="37"/>
    </location>
</feature>
<gene>
    <name evidence="11" type="ORF">COS99_05980</name>
</gene>
<dbReference type="GO" id="GO:0017038">
    <property type="term" value="P:protein import"/>
    <property type="evidence" value="ECO:0007669"/>
    <property type="project" value="TreeGrafter"/>
</dbReference>
<evidence type="ECO:0000256" key="1">
    <source>
        <dbReference type="ARBA" id="ARBA00004651"/>
    </source>
</evidence>
<dbReference type="PANTHER" id="PTHR30625">
    <property type="entry name" value="PROTEIN TOLQ"/>
    <property type="match status" value="1"/>
</dbReference>
<feature type="transmembrane region" description="Helical" evidence="9">
    <location>
        <begin position="158"/>
        <end position="179"/>
    </location>
</feature>
<dbReference type="GO" id="GO:0005886">
    <property type="term" value="C:plasma membrane"/>
    <property type="evidence" value="ECO:0007669"/>
    <property type="project" value="UniProtKB-SubCell"/>
</dbReference>
<evidence type="ECO:0000256" key="8">
    <source>
        <dbReference type="RuleBase" id="RU004057"/>
    </source>
</evidence>
<evidence type="ECO:0000256" key="6">
    <source>
        <dbReference type="ARBA" id="ARBA00022989"/>
    </source>
</evidence>